<dbReference type="EMBL" id="CCDP010000001">
    <property type="protein sequence ID" value="CDQ39555.1"/>
    <property type="molecule type" value="Genomic_DNA"/>
</dbReference>
<dbReference type="Proteomes" id="UP000028875">
    <property type="component" value="Unassembled WGS sequence"/>
</dbReference>
<gene>
    <name evidence="2" type="ORF">BN990_01860</name>
</gene>
<sequence length="120" mass="14018">MNKEEKRDLQHKPKEVKIILDKERTFVLDLNAYAEIDMLHEGKTYYDIELDVIGGRPYAIRAFMWGGLVHEDPDLTPEFVGKYITVDNFKDYANQLFEAMADSKSKNKENKQDDSDSKKK</sequence>
<accession>A0A024QBJ2</accession>
<dbReference type="AlphaFoldDB" id="A0A024QBJ2"/>
<reference evidence="3" key="2">
    <citation type="submission" date="2014-05" db="EMBL/GenBank/DDBJ databases">
        <title>Draft genome sequence of Virgibacillus massiliensis Vm-5.</title>
        <authorList>
            <person name="Khelaifia S."/>
            <person name="Croce O."/>
            <person name="Lagier J.C."/>
            <person name="Raoult D."/>
        </authorList>
    </citation>
    <scope>NUCLEOTIDE SEQUENCE [LARGE SCALE GENOMIC DNA]</scope>
    <source>
        <strain evidence="3">Vm-5</strain>
    </source>
</reference>
<evidence type="ECO:0000256" key="1">
    <source>
        <dbReference type="SAM" id="MobiDB-lite"/>
    </source>
</evidence>
<dbReference type="eggNOG" id="ENOG50338TW">
    <property type="taxonomic scope" value="Bacteria"/>
</dbReference>
<protein>
    <submittedName>
        <fullName evidence="2">Uncharacterized protein</fullName>
    </submittedName>
</protein>
<evidence type="ECO:0000313" key="3">
    <source>
        <dbReference type="Proteomes" id="UP000028875"/>
    </source>
</evidence>
<proteinExistence type="predicted"/>
<feature type="region of interest" description="Disordered" evidence="1">
    <location>
        <begin position="101"/>
        <end position="120"/>
    </location>
</feature>
<reference evidence="2 3" key="1">
    <citation type="submission" date="2014-03" db="EMBL/GenBank/DDBJ databases">
        <authorList>
            <person name="Urmite Genomes U."/>
        </authorList>
    </citation>
    <scope>NUCLEOTIDE SEQUENCE [LARGE SCALE GENOMIC DNA]</scope>
    <source>
        <strain evidence="2 3">Vm-5</strain>
    </source>
</reference>
<name>A0A024QBJ2_9BACI</name>
<dbReference type="OrthoDB" id="1801573at2"/>
<dbReference type="STRING" id="1462526.BN990_01860"/>
<organism evidence="2 3">
    <name type="scientific">Virgibacillus massiliensis</name>
    <dbReference type="NCBI Taxonomy" id="1462526"/>
    <lineage>
        <taxon>Bacteria</taxon>
        <taxon>Bacillati</taxon>
        <taxon>Bacillota</taxon>
        <taxon>Bacilli</taxon>
        <taxon>Bacillales</taxon>
        <taxon>Bacillaceae</taxon>
        <taxon>Virgibacillus</taxon>
    </lineage>
</organism>
<keyword evidence="3" id="KW-1185">Reference proteome</keyword>
<dbReference type="RefSeq" id="WP_038243605.1">
    <property type="nucleotide sequence ID" value="NZ_BNER01000002.1"/>
</dbReference>
<comment type="caution">
    <text evidence="2">The sequence shown here is derived from an EMBL/GenBank/DDBJ whole genome shotgun (WGS) entry which is preliminary data.</text>
</comment>
<evidence type="ECO:0000313" key="2">
    <source>
        <dbReference type="EMBL" id="CDQ39555.1"/>
    </source>
</evidence>